<dbReference type="STRING" id="1367477.N288_23300"/>
<sequence>MIFNHYKGNFLVKLWFIVAILFPFDASLLLPFSVLGTAISVNRILLILALVVTSFKIIQNQKIKVVNLGTEPVFMILIVFSFLSISWNNDKAGAIQAFTFLIISYILFYLGIYIKTKNLEYRLAYTILLISLMFASLDAILGFRLQISTQSEFKNEIISLFFNPAFFGATMVLLLPFIIQRTLTSKKIKLVFNVFINILVIYFVFRTGSKGIVVSLTLVYLIFIFHFTKKRTYFIKVIISCVIITVLTIFLLEKDYLPREIELKLYEISDIFSGEVWESADSSFGSRNMVWKVGIEKFQENPLLGHGFGSSYSVIYEEVLNSKVLAFHNWWIQILVETGILGSLLFVFLYSKSIVTNLIANHENRIIYLSILVSFIPISLTVGNVLQLWTWWMLFGITFVKFKGGS</sequence>
<feature type="transmembrane region" description="Helical" evidence="5">
    <location>
        <begin position="65"/>
        <end position="87"/>
    </location>
</feature>
<keyword evidence="2 5" id="KW-0812">Transmembrane</keyword>
<dbReference type="PANTHER" id="PTHR37422">
    <property type="entry name" value="TEICHURONIC ACID BIOSYNTHESIS PROTEIN TUAE"/>
    <property type="match status" value="1"/>
</dbReference>
<feature type="transmembrane region" description="Helical" evidence="5">
    <location>
        <begin position="366"/>
        <end position="392"/>
    </location>
</feature>
<dbReference type="InterPro" id="IPR051533">
    <property type="entry name" value="WaaL-like"/>
</dbReference>
<feature type="transmembrane region" description="Helical" evidence="5">
    <location>
        <begin position="93"/>
        <end position="111"/>
    </location>
</feature>
<feature type="transmembrane region" description="Helical" evidence="5">
    <location>
        <begin position="211"/>
        <end position="228"/>
    </location>
</feature>
<reference evidence="7 8" key="1">
    <citation type="submission" date="2013-07" db="EMBL/GenBank/DDBJ databases">
        <title>Complete genome sequence of Bacillus infantis NRRL B-14911 that has potential to induce cardiac disease by antigenic mimicry.</title>
        <authorList>
            <person name="Massilamany C."/>
            <person name="Smith T.P.L."/>
            <person name="Loy J.D."/>
            <person name="Barletta R."/>
            <person name="Reddy J."/>
        </authorList>
    </citation>
    <scope>NUCLEOTIDE SEQUENCE [LARGE SCALE GENOMIC DNA]</scope>
    <source>
        <strain evidence="7 8">NRRL B-14911</strain>
    </source>
</reference>
<feature type="transmembrane region" description="Helical" evidence="5">
    <location>
        <begin position="40"/>
        <end position="58"/>
    </location>
</feature>
<dbReference type="Proteomes" id="UP000017805">
    <property type="component" value="Chromosome"/>
</dbReference>
<dbReference type="GO" id="GO:0016020">
    <property type="term" value="C:membrane"/>
    <property type="evidence" value="ECO:0007669"/>
    <property type="project" value="UniProtKB-SubCell"/>
</dbReference>
<proteinExistence type="predicted"/>
<dbReference type="PATRIC" id="fig|1367477.3.peg.4647"/>
<dbReference type="InterPro" id="IPR007016">
    <property type="entry name" value="O-antigen_ligase-rel_domated"/>
</dbReference>
<dbReference type="KEGG" id="bif:N288_23300"/>
<dbReference type="EMBL" id="CP006643">
    <property type="protein sequence ID" value="AGX06499.1"/>
    <property type="molecule type" value="Genomic_DNA"/>
</dbReference>
<feature type="transmembrane region" description="Helical" evidence="5">
    <location>
        <begin position="233"/>
        <end position="252"/>
    </location>
</feature>
<feature type="transmembrane region" description="Helical" evidence="5">
    <location>
        <begin position="157"/>
        <end position="178"/>
    </location>
</feature>
<evidence type="ECO:0000256" key="4">
    <source>
        <dbReference type="ARBA" id="ARBA00023136"/>
    </source>
</evidence>
<organism evidence="7 8">
    <name type="scientific">Bacillus infantis NRRL B-14911</name>
    <dbReference type="NCBI Taxonomy" id="1367477"/>
    <lineage>
        <taxon>Bacteria</taxon>
        <taxon>Bacillati</taxon>
        <taxon>Bacillota</taxon>
        <taxon>Bacilli</taxon>
        <taxon>Bacillales</taxon>
        <taxon>Bacillaceae</taxon>
        <taxon>Bacillus</taxon>
    </lineage>
</organism>
<keyword evidence="4 5" id="KW-0472">Membrane</keyword>
<protein>
    <recommendedName>
        <fullName evidence="6">O-antigen ligase-related domain-containing protein</fullName>
    </recommendedName>
</protein>
<feature type="transmembrane region" description="Helical" evidence="5">
    <location>
        <begin position="123"/>
        <end position="145"/>
    </location>
</feature>
<dbReference type="Pfam" id="PF04932">
    <property type="entry name" value="Wzy_C"/>
    <property type="match status" value="1"/>
</dbReference>
<evidence type="ECO:0000256" key="5">
    <source>
        <dbReference type="SAM" id="Phobius"/>
    </source>
</evidence>
<evidence type="ECO:0000259" key="6">
    <source>
        <dbReference type="Pfam" id="PF04932"/>
    </source>
</evidence>
<evidence type="ECO:0000256" key="1">
    <source>
        <dbReference type="ARBA" id="ARBA00004141"/>
    </source>
</evidence>
<dbReference type="PANTHER" id="PTHR37422:SF13">
    <property type="entry name" value="LIPOPOLYSACCHARIDE BIOSYNTHESIS PROTEIN PA4999-RELATED"/>
    <property type="match status" value="1"/>
</dbReference>
<name>U5LF56_9BACI</name>
<feature type="transmembrane region" description="Helical" evidence="5">
    <location>
        <begin position="330"/>
        <end position="350"/>
    </location>
</feature>
<evidence type="ECO:0000256" key="2">
    <source>
        <dbReference type="ARBA" id="ARBA00022692"/>
    </source>
</evidence>
<feature type="domain" description="O-antigen ligase-related" evidence="6">
    <location>
        <begin position="197"/>
        <end position="347"/>
    </location>
</feature>
<accession>U5LF56</accession>
<evidence type="ECO:0000313" key="7">
    <source>
        <dbReference type="EMBL" id="AGX06499.1"/>
    </source>
</evidence>
<evidence type="ECO:0000256" key="3">
    <source>
        <dbReference type="ARBA" id="ARBA00022989"/>
    </source>
</evidence>
<dbReference type="HOGENOM" id="CLU_677325_0_0_9"/>
<evidence type="ECO:0000313" key="8">
    <source>
        <dbReference type="Proteomes" id="UP000017805"/>
    </source>
</evidence>
<feature type="transmembrane region" description="Helical" evidence="5">
    <location>
        <begin position="12"/>
        <end position="34"/>
    </location>
</feature>
<dbReference type="AlphaFoldDB" id="U5LF56"/>
<comment type="subcellular location">
    <subcellularLocation>
        <location evidence="1">Membrane</location>
        <topology evidence="1">Multi-pass membrane protein</topology>
    </subcellularLocation>
</comment>
<gene>
    <name evidence="7" type="ORF">N288_23300</name>
</gene>
<feature type="transmembrane region" description="Helical" evidence="5">
    <location>
        <begin position="190"/>
        <end position="205"/>
    </location>
</feature>
<keyword evidence="8" id="KW-1185">Reference proteome</keyword>
<keyword evidence="3 5" id="KW-1133">Transmembrane helix</keyword>